<comment type="similarity">
    <text evidence="1">Belongs to the WXG100 family.</text>
</comment>
<dbReference type="Gene3D" id="1.10.287.1060">
    <property type="entry name" value="ESAT-6-like"/>
    <property type="match status" value="1"/>
</dbReference>
<protein>
    <recommendedName>
        <fullName evidence="1">ESAT-6-like protein</fullName>
    </recommendedName>
</protein>
<accession>A0A934MD05</accession>
<dbReference type="SUPFAM" id="SSF140453">
    <property type="entry name" value="EsxAB dimer-like"/>
    <property type="match status" value="1"/>
</dbReference>
<evidence type="ECO:0000313" key="3">
    <source>
        <dbReference type="Proteomes" id="UP000602087"/>
    </source>
</evidence>
<dbReference type="NCBIfam" id="TIGR03930">
    <property type="entry name" value="WXG100_ESAT6"/>
    <property type="match status" value="1"/>
</dbReference>
<sequence length="103" mass="11094">MAGEVTAVEGALKQGAQAVVRSRGDLEKELGALEGKLSVIGQAWSGQGAVAFQQLMTRWREDARKMVSALDDFERNLESSSTTYDSTDDSQSVAMRNLASRLG</sequence>
<evidence type="ECO:0000313" key="2">
    <source>
        <dbReference type="EMBL" id="MBI9114359.1"/>
    </source>
</evidence>
<comment type="caution">
    <text evidence="2">The sequence shown here is derived from an EMBL/GenBank/DDBJ whole genome shotgun (WGS) entry which is preliminary data.</text>
</comment>
<name>A0A934MD05_9MICO</name>
<dbReference type="InterPro" id="IPR036689">
    <property type="entry name" value="ESAT-6-like_sf"/>
</dbReference>
<dbReference type="Pfam" id="PF06013">
    <property type="entry name" value="WXG100"/>
    <property type="match status" value="1"/>
</dbReference>
<dbReference type="AlphaFoldDB" id="A0A934MD05"/>
<proteinExistence type="inferred from homology"/>
<dbReference type="RefSeq" id="WP_198732918.1">
    <property type="nucleotide sequence ID" value="NZ_JAEINH010000003.1"/>
</dbReference>
<keyword evidence="3" id="KW-1185">Reference proteome</keyword>
<dbReference type="InterPro" id="IPR010310">
    <property type="entry name" value="T7SS_ESAT-6-like"/>
</dbReference>
<dbReference type="EMBL" id="JAEINH010000003">
    <property type="protein sequence ID" value="MBI9114359.1"/>
    <property type="molecule type" value="Genomic_DNA"/>
</dbReference>
<organism evidence="2 3">
    <name type="scientific">Sanguibacter suaedae</name>
    <dbReference type="NCBI Taxonomy" id="2795737"/>
    <lineage>
        <taxon>Bacteria</taxon>
        <taxon>Bacillati</taxon>
        <taxon>Actinomycetota</taxon>
        <taxon>Actinomycetes</taxon>
        <taxon>Micrococcales</taxon>
        <taxon>Sanguibacteraceae</taxon>
        <taxon>Sanguibacter</taxon>
    </lineage>
</organism>
<reference evidence="2" key="1">
    <citation type="submission" date="2020-12" db="EMBL/GenBank/DDBJ databases">
        <title>Sanguibacter suaedae sp. nov., isolated from Suaeda aralocaspica.</title>
        <authorList>
            <person name="Ma Q."/>
        </authorList>
    </citation>
    <scope>NUCLEOTIDE SEQUENCE</scope>
    <source>
        <strain evidence="2">YZGR15</strain>
    </source>
</reference>
<gene>
    <name evidence="2" type="ORF">JAV76_04950</name>
</gene>
<dbReference type="Proteomes" id="UP000602087">
    <property type="component" value="Unassembled WGS sequence"/>
</dbReference>
<evidence type="ECO:0000256" key="1">
    <source>
        <dbReference type="RuleBase" id="RU362001"/>
    </source>
</evidence>